<evidence type="ECO:0000259" key="2">
    <source>
        <dbReference type="Pfam" id="PF13643"/>
    </source>
</evidence>
<sequence length="255" mass="28568">MSETTQPSTIMKAMCAICAGIRNCEIRGHADESWDDAGGMVWGRTSWYILQCRGCDHMFCHTVKIFSEDYDHQWDSATQQDVLVYDETIAYWPAIFERKQPDWFSPMGFAGDKDNVLHGAMQKLYVALENDLTRLAAAGVRTAFDIASELLEVDSRLSFKQKLDALVATNRISSLDRDSLETLTEAGSASIHRGWLPDANNLSTMVDLLEHFIHSAFVAPALKRKLDERTAALKETVPARKPREKSPVDKSIPSA</sequence>
<dbReference type="Pfam" id="PF13643">
    <property type="entry name" value="DUF4145"/>
    <property type="match status" value="1"/>
</dbReference>
<organism evidence="3 4">
    <name type="scientific">Tardiphaga robiniae</name>
    <dbReference type="NCBI Taxonomy" id="943830"/>
    <lineage>
        <taxon>Bacteria</taxon>
        <taxon>Pseudomonadati</taxon>
        <taxon>Pseudomonadota</taxon>
        <taxon>Alphaproteobacteria</taxon>
        <taxon>Hyphomicrobiales</taxon>
        <taxon>Nitrobacteraceae</taxon>
        <taxon>Tardiphaga</taxon>
    </lineage>
</organism>
<feature type="region of interest" description="Disordered" evidence="1">
    <location>
        <begin position="233"/>
        <end position="255"/>
    </location>
</feature>
<dbReference type="EMBL" id="LVYV01000006">
    <property type="protein sequence ID" value="KZD24060.1"/>
    <property type="molecule type" value="Genomic_DNA"/>
</dbReference>
<gene>
    <name evidence="3" type="ORF">A4A58_24740</name>
</gene>
<dbReference type="RefSeq" id="WP_068731565.1">
    <property type="nucleotide sequence ID" value="NZ_LVYV01000006.1"/>
</dbReference>
<feature type="domain" description="DUF4145" evidence="2">
    <location>
        <begin position="124"/>
        <end position="209"/>
    </location>
</feature>
<dbReference type="Proteomes" id="UP000076574">
    <property type="component" value="Unassembled WGS sequence"/>
</dbReference>
<dbReference type="OrthoDB" id="7851676at2"/>
<protein>
    <recommendedName>
        <fullName evidence="2">DUF4145 domain-containing protein</fullName>
    </recommendedName>
</protein>
<comment type="caution">
    <text evidence="3">The sequence shown here is derived from an EMBL/GenBank/DDBJ whole genome shotgun (WGS) entry which is preliminary data.</text>
</comment>
<evidence type="ECO:0000313" key="4">
    <source>
        <dbReference type="Proteomes" id="UP000076574"/>
    </source>
</evidence>
<keyword evidence="4" id="KW-1185">Reference proteome</keyword>
<name>A0A163ZZZ0_9BRAD</name>
<evidence type="ECO:0000313" key="3">
    <source>
        <dbReference type="EMBL" id="KZD24060.1"/>
    </source>
</evidence>
<evidence type="ECO:0000256" key="1">
    <source>
        <dbReference type="SAM" id="MobiDB-lite"/>
    </source>
</evidence>
<dbReference type="AlphaFoldDB" id="A0A163ZZZ0"/>
<dbReference type="InterPro" id="IPR025285">
    <property type="entry name" value="DUF4145"/>
</dbReference>
<reference evidence="3 4" key="1">
    <citation type="submission" date="2016-03" db="EMBL/GenBank/DDBJ databases">
        <title>Microsymbionts genomes from the relict species Vavilovia formosa (Stev.) Fed.</title>
        <authorList>
            <person name="Kopat V."/>
            <person name="Chirak E."/>
            <person name="Kimeklis A."/>
            <person name="Andronov E."/>
        </authorList>
    </citation>
    <scope>NUCLEOTIDE SEQUENCE [LARGE SCALE GENOMIC DNA]</scope>
    <source>
        <strain evidence="3 4">Vaf07</strain>
    </source>
</reference>
<proteinExistence type="predicted"/>
<accession>A0A163ZZZ0</accession>